<evidence type="ECO:0000313" key="7">
    <source>
        <dbReference type="Proteomes" id="UP000266975"/>
    </source>
</evidence>
<dbReference type="Gene3D" id="1.10.357.10">
    <property type="entry name" value="Tetracycline Repressor, domain 2"/>
    <property type="match status" value="1"/>
</dbReference>
<evidence type="ECO:0000256" key="2">
    <source>
        <dbReference type="ARBA" id="ARBA00023125"/>
    </source>
</evidence>
<evidence type="ECO:0000256" key="1">
    <source>
        <dbReference type="ARBA" id="ARBA00023015"/>
    </source>
</evidence>
<dbReference type="AlphaFoldDB" id="A0A3M8K998"/>
<gene>
    <name evidence="6" type="ORF">C5L39_03635</name>
</gene>
<dbReference type="GO" id="GO:0003700">
    <property type="term" value="F:DNA-binding transcription factor activity"/>
    <property type="evidence" value="ECO:0007669"/>
    <property type="project" value="TreeGrafter"/>
</dbReference>
<accession>A0A3M8K998</accession>
<dbReference type="PROSITE" id="PS50977">
    <property type="entry name" value="HTH_TETR_2"/>
    <property type="match status" value="1"/>
</dbReference>
<keyword evidence="1" id="KW-0805">Transcription regulation</keyword>
<dbReference type="InterPro" id="IPR009057">
    <property type="entry name" value="Homeodomain-like_sf"/>
</dbReference>
<sequence length="205" mass="22217">MTRGRLCGVQLTREAIVTAALDILDAYGLNDMTMRRVSSHLGVAPGALYWHLPNKQQLISAIADEILSPALAHSEYSAPEDLSGRLRQAMLAHRDGAELVAAALSQPDSATRSNVEKQLAESLSLVSTDDDLRRVGACALLHLVLGASAQEQAQIQYARDTGTEIAGLESAGDDFRQSIDLIVFGLERRSTSQVYRPSTHYDQTT</sequence>
<keyword evidence="2 4" id="KW-0238">DNA-binding</keyword>
<dbReference type="Pfam" id="PF00440">
    <property type="entry name" value="TetR_N"/>
    <property type="match status" value="1"/>
</dbReference>
<reference evidence="6 7" key="1">
    <citation type="submission" date="2018-02" db="EMBL/GenBank/DDBJ databases">
        <title>Corynebacterium alimpuense sp. nov., a marine obligate actinomycete isolated from sediments of Valparaiso bay, Chile.</title>
        <authorList>
            <person name="Claverias F."/>
            <person name="Gonzales-Siles L."/>
            <person name="Salva-Serra F."/>
            <person name="Inganaes E."/>
            <person name="Molin K."/>
            <person name="Cumsille A."/>
            <person name="Undabarrena A."/>
            <person name="Couve E."/>
            <person name="Moore E.R.B."/>
            <person name="Gomila M."/>
            <person name="Camara B."/>
        </authorList>
    </citation>
    <scope>NUCLEOTIDE SEQUENCE [LARGE SCALE GENOMIC DNA]</scope>
    <source>
        <strain evidence="6 7">CCUG 69366</strain>
    </source>
</reference>
<dbReference type="PANTHER" id="PTHR30055">
    <property type="entry name" value="HTH-TYPE TRANSCRIPTIONAL REGULATOR RUTR"/>
    <property type="match status" value="1"/>
</dbReference>
<keyword evidence="7" id="KW-1185">Reference proteome</keyword>
<dbReference type="PANTHER" id="PTHR30055:SF151">
    <property type="entry name" value="TRANSCRIPTIONAL REGULATORY PROTEIN"/>
    <property type="match status" value="1"/>
</dbReference>
<evidence type="ECO:0000313" key="6">
    <source>
        <dbReference type="EMBL" id="RNE49459.1"/>
    </source>
</evidence>
<dbReference type="OrthoDB" id="3819648at2"/>
<dbReference type="PRINTS" id="PR00455">
    <property type="entry name" value="HTHTETR"/>
</dbReference>
<evidence type="ECO:0000256" key="4">
    <source>
        <dbReference type="PROSITE-ProRule" id="PRU00335"/>
    </source>
</evidence>
<dbReference type="SUPFAM" id="SSF48498">
    <property type="entry name" value="Tetracyclin repressor-like, C-terminal domain"/>
    <property type="match status" value="1"/>
</dbReference>
<dbReference type="GO" id="GO:0000976">
    <property type="term" value="F:transcription cis-regulatory region binding"/>
    <property type="evidence" value="ECO:0007669"/>
    <property type="project" value="TreeGrafter"/>
</dbReference>
<feature type="domain" description="HTH tetR-type" evidence="5">
    <location>
        <begin position="10"/>
        <end position="70"/>
    </location>
</feature>
<evidence type="ECO:0000256" key="3">
    <source>
        <dbReference type="ARBA" id="ARBA00023163"/>
    </source>
</evidence>
<dbReference type="InterPro" id="IPR036271">
    <property type="entry name" value="Tet_transcr_reg_TetR-rel_C_sf"/>
</dbReference>
<protein>
    <recommendedName>
        <fullName evidence="5">HTH tetR-type domain-containing protein</fullName>
    </recommendedName>
</protein>
<comment type="caution">
    <text evidence="6">The sequence shown here is derived from an EMBL/GenBank/DDBJ whole genome shotgun (WGS) entry which is preliminary data.</text>
</comment>
<organism evidence="6 7">
    <name type="scientific">Corynebacterium alimapuense</name>
    <dbReference type="NCBI Taxonomy" id="1576874"/>
    <lineage>
        <taxon>Bacteria</taxon>
        <taxon>Bacillati</taxon>
        <taxon>Actinomycetota</taxon>
        <taxon>Actinomycetes</taxon>
        <taxon>Mycobacteriales</taxon>
        <taxon>Corynebacteriaceae</taxon>
        <taxon>Corynebacterium</taxon>
    </lineage>
</organism>
<dbReference type="EMBL" id="PTJO01000003">
    <property type="protein sequence ID" value="RNE49459.1"/>
    <property type="molecule type" value="Genomic_DNA"/>
</dbReference>
<feature type="DNA-binding region" description="H-T-H motif" evidence="4">
    <location>
        <begin position="33"/>
        <end position="52"/>
    </location>
</feature>
<evidence type="ECO:0000259" key="5">
    <source>
        <dbReference type="PROSITE" id="PS50977"/>
    </source>
</evidence>
<proteinExistence type="predicted"/>
<dbReference type="SUPFAM" id="SSF46689">
    <property type="entry name" value="Homeodomain-like"/>
    <property type="match status" value="1"/>
</dbReference>
<dbReference type="Gene3D" id="1.10.10.60">
    <property type="entry name" value="Homeodomain-like"/>
    <property type="match status" value="1"/>
</dbReference>
<dbReference type="InterPro" id="IPR050109">
    <property type="entry name" value="HTH-type_TetR-like_transc_reg"/>
</dbReference>
<dbReference type="Proteomes" id="UP000266975">
    <property type="component" value="Unassembled WGS sequence"/>
</dbReference>
<dbReference type="InterPro" id="IPR001647">
    <property type="entry name" value="HTH_TetR"/>
</dbReference>
<name>A0A3M8K998_9CORY</name>
<keyword evidence="3" id="KW-0804">Transcription</keyword>